<organism evidence="1 2">
    <name type="scientific">Lutibacter flavus</name>
    <dbReference type="NCBI Taxonomy" id="691689"/>
    <lineage>
        <taxon>Bacteria</taxon>
        <taxon>Pseudomonadati</taxon>
        <taxon>Bacteroidota</taxon>
        <taxon>Flavobacteriia</taxon>
        <taxon>Flavobacteriales</taxon>
        <taxon>Flavobacteriaceae</taxon>
        <taxon>Lutibacter</taxon>
    </lineage>
</organism>
<reference evidence="2" key="1">
    <citation type="submission" date="2017-06" db="EMBL/GenBank/DDBJ databases">
        <authorList>
            <person name="Varghese N."/>
            <person name="Submissions S."/>
        </authorList>
    </citation>
    <scope>NUCLEOTIDE SEQUENCE [LARGE SCALE GENOMIC DNA]</scope>
    <source>
        <strain evidence="2">DSM 27993</strain>
    </source>
</reference>
<protein>
    <submittedName>
        <fullName evidence="1">Uncharacterized protein</fullName>
    </submittedName>
</protein>
<proteinExistence type="predicted"/>
<dbReference type="Proteomes" id="UP000198412">
    <property type="component" value="Unassembled WGS sequence"/>
</dbReference>
<accession>A0A238VJB1</accession>
<evidence type="ECO:0000313" key="1">
    <source>
        <dbReference type="EMBL" id="SNR34482.1"/>
    </source>
</evidence>
<dbReference type="EMBL" id="FZNX01000001">
    <property type="protein sequence ID" value="SNR34482.1"/>
    <property type="molecule type" value="Genomic_DNA"/>
</dbReference>
<dbReference type="RefSeq" id="WP_089376929.1">
    <property type="nucleotide sequence ID" value="NZ_FZNX01000001.1"/>
</dbReference>
<dbReference type="OrthoDB" id="1115642at2"/>
<sequence length="290" mass="33240">MRNYLLIIFCLFCSKFLLSQEIKKDDVDDLLDEILLQEDNLLDEIIQSLSNYQFLYVNVTYNSNTYFSGRDIGFDQFNVAPQISYVSSKGFYAGISGNYYNEFYPKWDVTVANLGFNKEIGQKKLFRYTISFAKYFYANEEDNILSNSANLGVGVRNKERSIGTQITGSYLFGKEQSFQIASRTYASIKLVKTKKVSLKFRPQLTIIAGKQTIELARIIPVGDDDTAMEYIKNDVFELINTQINIPLQLSYNSFDFEVGYNYNIPNPIGTETKLDATSFFNISLAYLIDL</sequence>
<name>A0A238VJB1_9FLAO</name>
<keyword evidence="2" id="KW-1185">Reference proteome</keyword>
<evidence type="ECO:0000313" key="2">
    <source>
        <dbReference type="Proteomes" id="UP000198412"/>
    </source>
</evidence>
<gene>
    <name evidence="1" type="ORF">SAMN04488111_0598</name>
</gene>
<dbReference type="AlphaFoldDB" id="A0A238VJB1"/>